<dbReference type="AlphaFoldDB" id="A0A497ETM9"/>
<gene>
    <name evidence="1" type="ORF">DRJ31_00135</name>
    <name evidence="2" type="ORF">DRJ33_00480</name>
</gene>
<sequence length="192" mass="21771">MSEIVDRIKEALSRKPAREQLERAKYGLKAQIAKLELIQRNLEERDKTLFNRITEAYEKQDHLSMKALSSELAELRKAEKATLYSKLALERTLLRLEAAKSLDELARALVPTIGVMKNLRTAIGGLIPEAEDALRDVFETFNSALIGLGINLDSFRIYQPHSEEVEKILQEAEAIAEQKLKEKLPKTMGDLI</sequence>
<accession>A0A497ETM9</accession>
<evidence type="ECO:0000313" key="3">
    <source>
        <dbReference type="Proteomes" id="UP000272051"/>
    </source>
</evidence>
<dbReference type="Gene3D" id="6.10.140.1230">
    <property type="match status" value="1"/>
</dbReference>
<proteinExistence type="predicted"/>
<dbReference type="EMBL" id="QMQV01000001">
    <property type="protein sequence ID" value="RLE50734.1"/>
    <property type="molecule type" value="Genomic_DNA"/>
</dbReference>
<evidence type="ECO:0000313" key="4">
    <source>
        <dbReference type="Proteomes" id="UP000278475"/>
    </source>
</evidence>
<name>A0A497ETM9_9CREN</name>
<evidence type="ECO:0000313" key="1">
    <source>
        <dbReference type="EMBL" id="RLE50734.1"/>
    </source>
</evidence>
<reference evidence="3 4" key="1">
    <citation type="submission" date="2018-06" db="EMBL/GenBank/DDBJ databases">
        <title>Extensive metabolic versatility and redundancy in microbially diverse, dynamic hydrothermal sediments.</title>
        <authorList>
            <person name="Dombrowski N."/>
            <person name="Teske A."/>
            <person name="Baker B.J."/>
        </authorList>
    </citation>
    <scope>NUCLEOTIDE SEQUENCE [LARGE SCALE GENOMIC DNA]</scope>
    <source>
        <strain evidence="2">B34_G17</strain>
        <strain evidence="1">B66_G16</strain>
    </source>
</reference>
<comment type="caution">
    <text evidence="1">The sequence shown here is derived from an EMBL/GenBank/DDBJ whole genome shotgun (WGS) entry which is preliminary data.</text>
</comment>
<organism evidence="1 4">
    <name type="scientific">Thermoproteota archaeon</name>
    <dbReference type="NCBI Taxonomy" id="2056631"/>
    <lineage>
        <taxon>Archaea</taxon>
        <taxon>Thermoproteota</taxon>
    </lineage>
</organism>
<dbReference type="Proteomes" id="UP000278475">
    <property type="component" value="Unassembled WGS sequence"/>
</dbReference>
<evidence type="ECO:0000313" key="2">
    <source>
        <dbReference type="EMBL" id="RLE53619.1"/>
    </source>
</evidence>
<dbReference type="EMBL" id="QMQX01000005">
    <property type="protein sequence ID" value="RLE53619.1"/>
    <property type="molecule type" value="Genomic_DNA"/>
</dbReference>
<protein>
    <submittedName>
        <fullName evidence="1">Uncharacterized protein</fullName>
    </submittedName>
</protein>
<dbReference type="Proteomes" id="UP000272051">
    <property type="component" value="Unassembled WGS sequence"/>
</dbReference>